<proteinExistence type="predicted"/>
<dbReference type="InterPro" id="IPR041657">
    <property type="entry name" value="HTH_17"/>
</dbReference>
<dbReference type="InterPro" id="IPR011006">
    <property type="entry name" value="CheY-like_superfamily"/>
</dbReference>
<reference evidence="3 4" key="1">
    <citation type="submission" date="2020-04" db="EMBL/GenBank/DDBJ databases">
        <title>Complete genome of a Psychrophilic, Marine, Gas Vacuolate Bacterium Polaromonas vacuolata KCTC 22033T.</title>
        <authorList>
            <person name="Hwang K."/>
            <person name="Kim K.M."/>
        </authorList>
    </citation>
    <scope>NUCLEOTIDE SEQUENCE [LARGE SCALE GENOMIC DNA]</scope>
    <source>
        <strain evidence="3 4">KCTC 22033</strain>
    </source>
</reference>
<dbReference type="Gene3D" id="1.10.1660.10">
    <property type="match status" value="1"/>
</dbReference>
<organism evidence="3 4">
    <name type="scientific">Polaromonas vacuolata</name>
    <dbReference type="NCBI Taxonomy" id="37448"/>
    <lineage>
        <taxon>Bacteria</taxon>
        <taxon>Pseudomonadati</taxon>
        <taxon>Pseudomonadota</taxon>
        <taxon>Betaproteobacteria</taxon>
        <taxon>Burkholderiales</taxon>
        <taxon>Comamonadaceae</taxon>
        <taxon>Polaromonas</taxon>
    </lineage>
</organism>
<dbReference type="RefSeq" id="WP_168922500.1">
    <property type="nucleotide sequence ID" value="NZ_CP051461.1"/>
</dbReference>
<evidence type="ECO:0000313" key="3">
    <source>
        <dbReference type="EMBL" id="QJC56909.1"/>
    </source>
</evidence>
<evidence type="ECO:0000259" key="2">
    <source>
        <dbReference type="PROSITE" id="PS50110"/>
    </source>
</evidence>
<dbReference type="InterPro" id="IPR010093">
    <property type="entry name" value="SinI_DNA-bd"/>
</dbReference>
<keyword evidence="4" id="KW-1185">Reference proteome</keyword>
<dbReference type="EMBL" id="CP051461">
    <property type="protein sequence ID" value="QJC56909.1"/>
    <property type="molecule type" value="Genomic_DNA"/>
</dbReference>
<dbReference type="GO" id="GO:0000160">
    <property type="term" value="P:phosphorelay signal transduction system"/>
    <property type="evidence" value="ECO:0007669"/>
    <property type="project" value="InterPro"/>
</dbReference>
<evidence type="ECO:0000313" key="4">
    <source>
        <dbReference type="Proteomes" id="UP000502041"/>
    </source>
</evidence>
<dbReference type="AlphaFoldDB" id="A0A6H2HAL1"/>
<dbReference type="Gene3D" id="3.40.50.2300">
    <property type="match status" value="1"/>
</dbReference>
<protein>
    <recommendedName>
        <fullName evidence="2">Response regulatory domain-containing protein</fullName>
    </recommendedName>
</protein>
<dbReference type="Proteomes" id="UP000502041">
    <property type="component" value="Chromosome"/>
</dbReference>
<sequence length="223" mass="24165">MVIEKTFCTTRQAVDLLGISVGTVQFWVGSGLLSAWKTPGGHRRVMRASIDSLLYGAKDKLADLRLPTASIPIAFSVDNLSLKLATARKPSEGKRFKILMLEANSTLRLKYEAAFKKWPIAPEVMVVGNAKDGLAAFEREPADMVIADLDSTGLGCFELVSSLKQIPGNEDLCLVLVGGLTQNIFTLPKPLPLGKLLLLARKASKNKTIKVSASETVSKRLRA</sequence>
<dbReference type="CDD" id="cd04762">
    <property type="entry name" value="HTH_MerR-trunc"/>
    <property type="match status" value="1"/>
</dbReference>
<feature type="domain" description="Response regulatory" evidence="2">
    <location>
        <begin position="97"/>
        <end position="223"/>
    </location>
</feature>
<keyword evidence="1" id="KW-0597">Phosphoprotein</keyword>
<dbReference type="KEGG" id="pvac:HC248_02220"/>
<dbReference type="GO" id="GO:0003677">
    <property type="term" value="F:DNA binding"/>
    <property type="evidence" value="ECO:0007669"/>
    <property type="project" value="InterPro"/>
</dbReference>
<dbReference type="Pfam" id="PF12728">
    <property type="entry name" value="HTH_17"/>
    <property type="match status" value="1"/>
</dbReference>
<feature type="modified residue" description="4-aspartylphosphate" evidence="1">
    <location>
        <position position="148"/>
    </location>
</feature>
<evidence type="ECO:0000256" key="1">
    <source>
        <dbReference type="PROSITE-ProRule" id="PRU00169"/>
    </source>
</evidence>
<dbReference type="PROSITE" id="PS50110">
    <property type="entry name" value="RESPONSE_REGULATORY"/>
    <property type="match status" value="1"/>
</dbReference>
<dbReference type="InterPro" id="IPR009061">
    <property type="entry name" value="DNA-bd_dom_put_sf"/>
</dbReference>
<dbReference type="InterPro" id="IPR001789">
    <property type="entry name" value="Sig_transdc_resp-reg_receiver"/>
</dbReference>
<gene>
    <name evidence="3" type="ORF">HC248_02220</name>
</gene>
<dbReference type="SUPFAM" id="SSF46955">
    <property type="entry name" value="Putative DNA-binding domain"/>
    <property type="match status" value="1"/>
</dbReference>
<dbReference type="NCBIfam" id="TIGR01764">
    <property type="entry name" value="excise"/>
    <property type="match status" value="1"/>
</dbReference>
<name>A0A6H2HAL1_9BURK</name>
<dbReference type="SUPFAM" id="SSF52172">
    <property type="entry name" value="CheY-like"/>
    <property type="match status" value="1"/>
</dbReference>
<accession>A0A6H2HAL1</accession>